<keyword evidence="2" id="KW-1185">Reference proteome</keyword>
<dbReference type="InterPro" id="IPR036770">
    <property type="entry name" value="Ankyrin_rpt-contain_sf"/>
</dbReference>
<evidence type="ECO:0000313" key="2">
    <source>
        <dbReference type="Proteomes" id="UP000184330"/>
    </source>
</evidence>
<sequence length="217" mass="23885">MADIPSSPFALSGVQSQKLRIYCANETWASSDLDSYARLLHDGNLDTVRKDFVFGQGGPVASRQRLANLQYGPTKIPIFNLLLQFTVLFPQKRAQYIQVIEFLAKAKVPVDSTDLSGTTALSHSISTKPYFDTEIADILITAGGDINHQNRYGCLAGHEIVMARDYSEDGKKKTVDAMKYYVEHGGKVDIPDNDGVTVTRIGNTIKLVIPGLALYFP</sequence>
<dbReference type="SUPFAM" id="SSF48403">
    <property type="entry name" value="Ankyrin repeat"/>
    <property type="match status" value="1"/>
</dbReference>
<name>A0A1L7XXP8_9HELO</name>
<dbReference type="Proteomes" id="UP000184330">
    <property type="component" value="Unassembled WGS sequence"/>
</dbReference>
<dbReference type="EMBL" id="FJOG01000082">
    <property type="protein sequence ID" value="CZR69852.1"/>
    <property type="molecule type" value="Genomic_DNA"/>
</dbReference>
<dbReference type="OrthoDB" id="432970at2759"/>
<reference evidence="1 2" key="1">
    <citation type="submission" date="2016-03" db="EMBL/GenBank/DDBJ databases">
        <authorList>
            <person name="Ploux O."/>
        </authorList>
    </citation>
    <scope>NUCLEOTIDE SEQUENCE [LARGE SCALE GENOMIC DNA]</scope>
    <source>
        <strain evidence="1 2">UAMH 11012</strain>
    </source>
</reference>
<protein>
    <submittedName>
        <fullName evidence="1">Uncharacterized protein</fullName>
    </submittedName>
</protein>
<gene>
    <name evidence="1" type="ORF">PAC_19752</name>
</gene>
<organism evidence="1 2">
    <name type="scientific">Phialocephala subalpina</name>
    <dbReference type="NCBI Taxonomy" id="576137"/>
    <lineage>
        <taxon>Eukaryota</taxon>
        <taxon>Fungi</taxon>
        <taxon>Dikarya</taxon>
        <taxon>Ascomycota</taxon>
        <taxon>Pezizomycotina</taxon>
        <taxon>Leotiomycetes</taxon>
        <taxon>Helotiales</taxon>
        <taxon>Mollisiaceae</taxon>
        <taxon>Phialocephala</taxon>
        <taxon>Phialocephala fortinii species complex</taxon>
    </lineage>
</organism>
<dbReference type="AlphaFoldDB" id="A0A1L7XXP8"/>
<dbReference type="Gene3D" id="1.25.40.20">
    <property type="entry name" value="Ankyrin repeat-containing domain"/>
    <property type="match status" value="1"/>
</dbReference>
<evidence type="ECO:0000313" key="1">
    <source>
        <dbReference type="EMBL" id="CZR69852.1"/>
    </source>
</evidence>
<accession>A0A1L7XXP8</accession>
<proteinExistence type="predicted"/>